<keyword evidence="8" id="KW-1185">Reference proteome</keyword>
<keyword evidence="5 6" id="KW-0472">Membrane</keyword>
<proteinExistence type="predicted"/>
<evidence type="ECO:0000256" key="5">
    <source>
        <dbReference type="ARBA" id="ARBA00023136"/>
    </source>
</evidence>
<reference evidence="8" key="1">
    <citation type="submission" date="2016-03" db="EMBL/GenBank/DDBJ databases">
        <authorList>
            <person name="Devillers H."/>
        </authorList>
    </citation>
    <scope>NUCLEOTIDE SEQUENCE [LARGE SCALE GENOMIC DNA]</scope>
</reference>
<feature type="transmembrane region" description="Helical" evidence="6">
    <location>
        <begin position="420"/>
        <end position="442"/>
    </location>
</feature>
<feature type="transmembrane region" description="Helical" evidence="6">
    <location>
        <begin position="154"/>
        <end position="172"/>
    </location>
</feature>
<evidence type="ECO:0000313" key="7">
    <source>
        <dbReference type="EMBL" id="SCV99685.1"/>
    </source>
</evidence>
<evidence type="ECO:0000256" key="6">
    <source>
        <dbReference type="SAM" id="Phobius"/>
    </source>
</evidence>
<evidence type="ECO:0000256" key="1">
    <source>
        <dbReference type="ARBA" id="ARBA00004141"/>
    </source>
</evidence>
<dbReference type="PANTHER" id="PTHR43791">
    <property type="entry name" value="PERMEASE-RELATED"/>
    <property type="match status" value="1"/>
</dbReference>
<dbReference type="OMA" id="CEATHAK"/>
<dbReference type="Pfam" id="PF07690">
    <property type="entry name" value="MFS_1"/>
    <property type="match status" value="1"/>
</dbReference>
<feature type="transmembrane region" description="Helical" evidence="6">
    <location>
        <begin position="454"/>
        <end position="475"/>
    </location>
</feature>
<dbReference type="GO" id="GO:0016020">
    <property type="term" value="C:membrane"/>
    <property type="evidence" value="ECO:0007669"/>
    <property type="project" value="UniProtKB-SubCell"/>
</dbReference>
<feature type="transmembrane region" description="Helical" evidence="6">
    <location>
        <begin position="394"/>
        <end position="414"/>
    </location>
</feature>
<evidence type="ECO:0000313" key="8">
    <source>
        <dbReference type="Proteomes" id="UP000190831"/>
    </source>
</evidence>
<feature type="transmembrane region" description="Helical" evidence="6">
    <location>
        <begin position="184"/>
        <end position="206"/>
    </location>
</feature>
<sequence>MDNQQNEAVKTTVTAFINENLGSVSELNFISTAHEPDEKNVITTILSPNGKKTEITTDCDDAKNLGIQALAIELTPEEDKRLVRKIDLNMFPLMSLVYAIQFMDKTTIGNAAIMGLLTDLEMTGDQYSWAGSAFYFGYLGGLFILPPLLQKTKYFMKLLCAIIVIWGMILALHSAPRVNYGSFIFLRCLLGFFESSITPAFTIITAQYWKKEEQFLRICIWFGFNGLGAMWGCSMAYGLFIRADTYSIAAWKIVFLSTGCITIFVGLIMMLHLPDSPKKAWFLSKYEKLLLTQRIRDNQQGFGNHHIKKHQIKEALVDPRTWLFFLYCIAANIPNGAMSNFQSILFRSDFGYTTERTLLVSTGIAVVEWGGLPLLGFASYFCAKRKVKYLSSRLIWSIIALIMALTGVCMLAFADGNKSAKLAGVALNYLSPLAFICVLANISANTLGTTKKWTVSSITLVGYAAANIAGPHTFISSQAPHYSGAKISLVVCYGSSIFILAALYVLNVRENKRRDKLAMDSPPQPHIENIEFADLTDFENPFFRYTI</sequence>
<comment type="subcellular location">
    <subcellularLocation>
        <location evidence="1">Membrane</location>
        <topology evidence="1">Multi-pass membrane protein</topology>
    </subcellularLocation>
</comment>
<protein>
    <submittedName>
        <fullName evidence="7">LAFE_0B00254g1_1</fullName>
    </submittedName>
</protein>
<evidence type="ECO:0000256" key="3">
    <source>
        <dbReference type="ARBA" id="ARBA00022692"/>
    </source>
</evidence>
<accession>A0A1G4M7C3</accession>
<dbReference type="Gene3D" id="1.20.1250.20">
    <property type="entry name" value="MFS general substrate transporter like domains"/>
    <property type="match status" value="2"/>
</dbReference>
<feature type="transmembrane region" description="Helical" evidence="6">
    <location>
        <begin position="487"/>
        <end position="506"/>
    </location>
</feature>
<gene>
    <name evidence="7" type="ORF">LAFE_0B00254G</name>
</gene>
<dbReference type="AlphaFoldDB" id="A0A1G4M7C3"/>
<dbReference type="Proteomes" id="UP000190831">
    <property type="component" value="Chromosome B"/>
</dbReference>
<evidence type="ECO:0000256" key="4">
    <source>
        <dbReference type="ARBA" id="ARBA00022989"/>
    </source>
</evidence>
<feature type="transmembrane region" description="Helical" evidence="6">
    <location>
        <begin position="218"/>
        <end position="241"/>
    </location>
</feature>
<feature type="transmembrane region" description="Helical" evidence="6">
    <location>
        <begin position="253"/>
        <end position="273"/>
    </location>
</feature>
<feature type="transmembrane region" description="Helical" evidence="6">
    <location>
        <begin position="358"/>
        <end position="382"/>
    </location>
</feature>
<dbReference type="PANTHER" id="PTHR43791:SF1">
    <property type="entry name" value="ALLANTOATE PERMEASE"/>
    <property type="match status" value="1"/>
</dbReference>
<feature type="transmembrane region" description="Helical" evidence="6">
    <location>
        <begin position="129"/>
        <end position="149"/>
    </location>
</feature>
<dbReference type="SUPFAM" id="SSF103473">
    <property type="entry name" value="MFS general substrate transporter"/>
    <property type="match status" value="1"/>
</dbReference>
<evidence type="ECO:0000256" key="2">
    <source>
        <dbReference type="ARBA" id="ARBA00022448"/>
    </source>
</evidence>
<dbReference type="OrthoDB" id="6730379at2759"/>
<feature type="transmembrane region" description="Helical" evidence="6">
    <location>
        <begin position="90"/>
        <end position="117"/>
    </location>
</feature>
<keyword evidence="2" id="KW-0813">Transport</keyword>
<name>A0A1G4M7C3_LACFM</name>
<dbReference type="InterPro" id="IPR011701">
    <property type="entry name" value="MFS"/>
</dbReference>
<dbReference type="EMBL" id="LT598489">
    <property type="protein sequence ID" value="SCV99685.1"/>
    <property type="molecule type" value="Genomic_DNA"/>
</dbReference>
<keyword evidence="4 6" id="KW-1133">Transmembrane helix</keyword>
<dbReference type="InterPro" id="IPR036259">
    <property type="entry name" value="MFS_trans_sf"/>
</dbReference>
<dbReference type="GO" id="GO:0022857">
    <property type="term" value="F:transmembrane transporter activity"/>
    <property type="evidence" value="ECO:0007669"/>
    <property type="project" value="InterPro"/>
</dbReference>
<feature type="transmembrane region" description="Helical" evidence="6">
    <location>
        <begin position="321"/>
        <end position="338"/>
    </location>
</feature>
<organism evidence="7 8">
    <name type="scientific">Lachancea fermentati</name>
    <name type="common">Zygosaccharomyces fermentati</name>
    <dbReference type="NCBI Taxonomy" id="4955"/>
    <lineage>
        <taxon>Eukaryota</taxon>
        <taxon>Fungi</taxon>
        <taxon>Dikarya</taxon>
        <taxon>Ascomycota</taxon>
        <taxon>Saccharomycotina</taxon>
        <taxon>Saccharomycetes</taxon>
        <taxon>Saccharomycetales</taxon>
        <taxon>Saccharomycetaceae</taxon>
        <taxon>Lachancea</taxon>
    </lineage>
</organism>
<keyword evidence="3 6" id="KW-0812">Transmembrane</keyword>